<sequence>MPSTISFFVVSFPWKDKISKSLELVQFGKKLNGVSLSGEKIMGAIRLRFEKWSPWSGCREEKEESNEIWVRIFGLPVLLWNPTVLRRVGEECGGFIDIDSKTKKLEELQWARILVRPTVKKLRVDSRRWGEVRDDNSSRSGSRVEVESAVERTEALLSSEEGTWRQERDLGWEVTADRAQQSMPMGYRVCGPDHLGLKLKGVMEEGAGLQAGPSKSWVVEGEGCVMNGAISIKPKAHFERPEGLINSDKRMGWQESNLGWTEKVIRPRSQG</sequence>
<dbReference type="EMBL" id="QGNW01000007">
    <property type="protein sequence ID" value="RVX20178.1"/>
    <property type="molecule type" value="Genomic_DNA"/>
</dbReference>
<evidence type="ECO:0000313" key="2">
    <source>
        <dbReference type="Proteomes" id="UP000288805"/>
    </source>
</evidence>
<dbReference type="PANTHER" id="PTHR34427">
    <property type="entry name" value="DUF4283 DOMAIN PROTEIN"/>
    <property type="match status" value="1"/>
</dbReference>
<dbReference type="PANTHER" id="PTHR34427:SF5">
    <property type="entry name" value="DUF4283 DOMAIN-CONTAINING PROTEIN"/>
    <property type="match status" value="1"/>
</dbReference>
<gene>
    <name evidence="1" type="ORF">CK203_004702</name>
</gene>
<name>A0A438KG47_VITVI</name>
<proteinExistence type="predicted"/>
<dbReference type="AlphaFoldDB" id="A0A438KG47"/>
<organism evidence="1 2">
    <name type="scientific">Vitis vinifera</name>
    <name type="common">Grape</name>
    <dbReference type="NCBI Taxonomy" id="29760"/>
    <lineage>
        <taxon>Eukaryota</taxon>
        <taxon>Viridiplantae</taxon>
        <taxon>Streptophyta</taxon>
        <taxon>Embryophyta</taxon>
        <taxon>Tracheophyta</taxon>
        <taxon>Spermatophyta</taxon>
        <taxon>Magnoliopsida</taxon>
        <taxon>eudicotyledons</taxon>
        <taxon>Gunneridae</taxon>
        <taxon>Pentapetalae</taxon>
        <taxon>rosids</taxon>
        <taxon>Vitales</taxon>
        <taxon>Vitaceae</taxon>
        <taxon>Viteae</taxon>
        <taxon>Vitis</taxon>
    </lineage>
</organism>
<protein>
    <submittedName>
        <fullName evidence="1">Uncharacterized protein</fullName>
    </submittedName>
</protein>
<reference evidence="1 2" key="1">
    <citation type="journal article" date="2018" name="PLoS Genet.">
        <title>Population sequencing reveals clonal diversity and ancestral inbreeding in the grapevine cultivar Chardonnay.</title>
        <authorList>
            <person name="Roach M.J."/>
            <person name="Johnson D.L."/>
            <person name="Bohlmann J."/>
            <person name="van Vuuren H.J."/>
            <person name="Jones S.J."/>
            <person name="Pretorius I.S."/>
            <person name="Schmidt S.A."/>
            <person name="Borneman A.R."/>
        </authorList>
    </citation>
    <scope>NUCLEOTIDE SEQUENCE [LARGE SCALE GENOMIC DNA]</scope>
    <source>
        <strain evidence="2">cv. Chardonnay</strain>
        <tissue evidence="1">Leaf</tissue>
    </source>
</reference>
<evidence type="ECO:0000313" key="1">
    <source>
        <dbReference type="EMBL" id="RVX20178.1"/>
    </source>
</evidence>
<accession>A0A438KG47</accession>
<comment type="caution">
    <text evidence="1">The sequence shown here is derived from an EMBL/GenBank/DDBJ whole genome shotgun (WGS) entry which is preliminary data.</text>
</comment>
<dbReference type="Proteomes" id="UP000288805">
    <property type="component" value="Unassembled WGS sequence"/>
</dbReference>